<organism evidence="1 2">
    <name type="scientific">Melia azedarach</name>
    <name type="common">Chinaberry tree</name>
    <dbReference type="NCBI Taxonomy" id="155640"/>
    <lineage>
        <taxon>Eukaryota</taxon>
        <taxon>Viridiplantae</taxon>
        <taxon>Streptophyta</taxon>
        <taxon>Embryophyta</taxon>
        <taxon>Tracheophyta</taxon>
        <taxon>Spermatophyta</taxon>
        <taxon>Magnoliopsida</taxon>
        <taxon>eudicotyledons</taxon>
        <taxon>Gunneridae</taxon>
        <taxon>Pentapetalae</taxon>
        <taxon>rosids</taxon>
        <taxon>malvids</taxon>
        <taxon>Sapindales</taxon>
        <taxon>Meliaceae</taxon>
        <taxon>Melia</taxon>
    </lineage>
</organism>
<gene>
    <name evidence="1" type="ORF">OWV82_014808</name>
</gene>
<name>A0ACC1XPH7_MELAZ</name>
<evidence type="ECO:0000313" key="1">
    <source>
        <dbReference type="EMBL" id="KAJ4712589.1"/>
    </source>
</evidence>
<keyword evidence="2" id="KW-1185">Reference proteome</keyword>
<evidence type="ECO:0000313" key="2">
    <source>
        <dbReference type="Proteomes" id="UP001164539"/>
    </source>
</evidence>
<accession>A0ACC1XPH7</accession>
<dbReference type="EMBL" id="CM051401">
    <property type="protein sequence ID" value="KAJ4712589.1"/>
    <property type="molecule type" value="Genomic_DNA"/>
</dbReference>
<proteinExistence type="predicted"/>
<reference evidence="1 2" key="1">
    <citation type="journal article" date="2023" name="Science">
        <title>Complex scaffold remodeling in plant triterpene biosynthesis.</title>
        <authorList>
            <person name="De La Pena R."/>
            <person name="Hodgson H."/>
            <person name="Liu J.C."/>
            <person name="Stephenson M.J."/>
            <person name="Martin A.C."/>
            <person name="Owen C."/>
            <person name="Harkess A."/>
            <person name="Leebens-Mack J."/>
            <person name="Jimenez L.E."/>
            <person name="Osbourn A."/>
            <person name="Sattely E.S."/>
        </authorList>
    </citation>
    <scope>NUCLEOTIDE SEQUENCE [LARGE SCALE GENOMIC DNA]</scope>
    <source>
        <strain evidence="2">cv. JPN11</strain>
        <tissue evidence="1">Leaf</tissue>
    </source>
</reference>
<dbReference type="Proteomes" id="UP001164539">
    <property type="component" value="Chromosome 8"/>
</dbReference>
<comment type="caution">
    <text evidence="1">The sequence shown here is derived from an EMBL/GenBank/DDBJ whole genome shotgun (WGS) entry which is preliminary data.</text>
</comment>
<protein>
    <submittedName>
        <fullName evidence="1">Uncharacterized protein</fullName>
    </submittedName>
</protein>
<sequence>MDSVVSRRPCFIEEDYGLASLAEMEAGFSGNHNQNNYALFSRPMSYARTSLRNLSSLSSSSVCSSPRSGPRFYDARFEEQQPHFLDSCLLCKKPLGNRDIYMYRGDIPFCSEECRQEIIEADEAKEKKQSLSSSMKAFRKKEQQRKSTSPNKNQDYYRTSTVAAA</sequence>